<dbReference type="InterPro" id="IPR001345">
    <property type="entry name" value="PG/BPGM_mutase_AS"/>
</dbReference>
<protein>
    <submittedName>
        <fullName evidence="3">Phosphoglycerate mutase family protein</fullName>
    </submittedName>
</protein>
<dbReference type="SUPFAM" id="SSF53254">
    <property type="entry name" value="Phosphoglycerate mutase-like"/>
    <property type="match status" value="1"/>
</dbReference>
<evidence type="ECO:0000313" key="3">
    <source>
        <dbReference type="EMBL" id="HIX51996.1"/>
    </source>
</evidence>
<reference evidence="3" key="2">
    <citation type="submission" date="2021-04" db="EMBL/GenBank/DDBJ databases">
        <authorList>
            <person name="Gilroy R."/>
        </authorList>
    </citation>
    <scope>NUCLEOTIDE SEQUENCE</scope>
    <source>
        <strain evidence="3">ChiGjej4B4-12881</strain>
    </source>
</reference>
<dbReference type="EMBL" id="DXEU01000071">
    <property type="protein sequence ID" value="HIX51996.1"/>
    <property type="molecule type" value="Genomic_DNA"/>
</dbReference>
<reference evidence="3" key="1">
    <citation type="journal article" date="2021" name="PeerJ">
        <title>Extensive microbial diversity within the chicken gut microbiome revealed by metagenomics and culture.</title>
        <authorList>
            <person name="Gilroy R."/>
            <person name="Ravi A."/>
            <person name="Getino M."/>
            <person name="Pursley I."/>
            <person name="Horton D.L."/>
            <person name="Alikhan N.F."/>
            <person name="Baker D."/>
            <person name="Gharbi K."/>
            <person name="Hall N."/>
            <person name="Watson M."/>
            <person name="Adriaenssens E.M."/>
            <person name="Foster-Nyarko E."/>
            <person name="Jarju S."/>
            <person name="Secka A."/>
            <person name="Antonio M."/>
            <person name="Oren A."/>
            <person name="Chaudhuri R.R."/>
            <person name="La Ragione R."/>
            <person name="Hildebrand F."/>
            <person name="Pallen M.J."/>
        </authorList>
    </citation>
    <scope>NUCLEOTIDE SEQUENCE</scope>
    <source>
        <strain evidence="3">ChiGjej4B4-12881</strain>
    </source>
</reference>
<dbReference type="PANTHER" id="PTHR48100">
    <property type="entry name" value="BROAD-SPECIFICITY PHOSPHATASE YOR283W-RELATED"/>
    <property type="match status" value="1"/>
</dbReference>
<dbReference type="GO" id="GO:0016791">
    <property type="term" value="F:phosphatase activity"/>
    <property type="evidence" value="ECO:0007669"/>
    <property type="project" value="TreeGrafter"/>
</dbReference>
<dbReference type="AlphaFoldDB" id="A0A9D1W3A3"/>
<dbReference type="CDD" id="cd07067">
    <property type="entry name" value="HP_PGM_like"/>
    <property type="match status" value="1"/>
</dbReference>
<feature type="binding site" evidence="2">
    <location>
        <position position="61"/>
    </location>
    <ligand>
        <name>substrate</name>
    </ligand>
</feature>
<gene>
    <name evidence="3" type="ORF">IAA28_04230</name>
</gene>
<dbReference type="PROSITE" id="PS00175">
    <property type="entry name" value="PG_MUTASE"/>
    <property type="match status" value="1"/>
</dbReference>
<dbReference type="InterPro" id="IPR013078">
    <property type="entry name" value="His_Pase_superF_clade-1"/>
</dbReference>
<accession>A0A9D1W3A3</accession>
<dbReference type="Proteomes" id="UP000886780">
    <property type="component" value="Unassembled WGS sequence"/>
</dbReference>
<evidence type="ECO:0000256" key="2">
    <source>
        <dbReference type="PIRSR" id="PIRSR613078-2"/>
    </source>
</evidence>
<dbReference type="Gene3D" id="3.40.50.1240">
    <property type="entry name" value="Phosphoglycerate mutase-like"/>
    <property type="match status" value="1"/>
</dbReference>
<evidence type="ECO:0000256" key="1">
    <source>
        <dbReference type="PIRSR" id="PIRSR613078-1"/>
    </source>
</evidence>
<dbReference type="InterPro" id="IPR029033">
    <property type="entry name" value="His_PPase_superfam"/>
</dbReference>
<proteinExistence type="predicted"/>
<feature type="active site" description="Proton donor/acceptor" evidence="1">
    <location>
        <position position="82"/>
    </location>
</feature>
<name>A0A9D1W3A3_9FIRM</name>
<dbReference type="PANTHER" id="PTHR48100:SF5">
    <property type="entry name" value="HISTIDINE PHOSPHATASE FAMILY PROTEIN"/>
    <property type="match status" value="1"/>
</dbReference>
<sequence>MKKRLYLMRHGQTMFNEQKRIQGWCDSPLTELGKRQALGARRYFEEKGIAFDHAYSSTSERCCDTLELVTNLPYVRLKGLKEVFYGQLEAESERLACKDPVRAVTYYLQFGGESTDQVRERMTRTLTEIMEKEDHRSVLAVSHGGACFNFLKGVQDPSEELKKGFTNCCIFVYDFEEGKFALREVVRPEPAEG</sequence>
<evidence type="ECO:0000313" key="4">
    <source>
        <dbReference type="Proteomes" id="UP000886780"/>
    </source>
</evidence>
<dbReference type="SMART" id="SM00855">
    <property type="entry name" value="PGAM"/>
    <property type="match status" value="1"/>
</dbReference>
<feature type="binding site" evidence="2">
    <location>
        <begin position="82"/>
        <end position="85"/>
    </location>
    <ligand>
        <name>substrate</name>
    </ligand>
</feature>
<dbReference type="InterPro" id="IPR050275">
    <property type="entry name" value="PGM_Phosphatase"/>
</dbReference>
<comment type="caution">
    <text evidence="3">The sequence shown here is derived from an EMBL/GenBank/DDBJ whole genome shotgun (WGS) entry which is preliminary data.</text>
</comment>
<feature type="binding site" evidence="2">
    <location>
        <begin position="9"/>
        <end position="16"/>
    </location>
    <ligand>
        <name>substrate</name>
    </ligand>
</feature>
<dbReference type="Pfam" id="PF00300">
    <property type="entry name" value="His_Phos_1"/>
    <property type="match status" value="1"/>
</dbReference>
<organism evidence="3 4">
    <name type="scientific">Candidatus Lachnoclostridium stercoripullorum</name>
    <dbReference type="NCBI Taxonomy" id="2838635"/>
    <lineage>
        <taxon>Bacteria</taxon>
        <taxon>Bacillati</taxon>
        <taxon>Bacillota</taxon>
        <taxon>Clostridia</taxon>
        <taxon>Lachnospirales</taxon>
        <taxon>Lachnospiraceae</taxon>
    </lineage>
</organism>
<feature type="active site" description="Tele-phosphohistidine intermediate" evidence="1">
    <location>
        <position position="10"/>
    </location>
</feature>
<dbReference type="GO" id="GO:0005737">
    <property type="term" value="C:cytoplasm"/>
    <property type="evidence" value="ECO:0007669"/>
    <property type="project" value="TreeGrafter"/>
</dbReference>